<keyword evidence="2" id="KW-1185">Reference proteome</keyword>
<evidence type="ECO:0000313" key="2">
    <source>
        <dbReference type="Proteomes" id="UP001321580"/>
    </source>
</evidence>
<evidence type="ECO:0008006" key="3">
    <source>
        <dbReference type="Google" id="ProtNLM"/>
    </source>
</evidence>
<dbReference type="EMBL" id="JASGBI010000001">
    <property type="protein sequence ID" value="MDI9239423.1"/>
    <property type="molecule type" value="Genomic_DNA"/>
</dbReference>
<gene>
    <name evidence="1" type="ORF">QLQ15_10960</name>
</gene>
<proteinExistence type="predicted"/>
<accession>A0ABT6XH67</accession>
<dbReference type="RefSeq" id="WP_283212811.1">
    <property type="nucleotide sequence ID" value="NZ_JASGBI010000001.1"/>
</dbReference>
<dbReference type="Proteomes" id="UP001321580">
    <property type="component" value="Unassembled WGS sequence"/>
</dbReference>
<name>A0ABT6XH67_9GAMM</name>
<reference evidence="1 2" key="1">
    <citation type="submission" date="2023-05" db="EMBL/GenBank/DDBJ databases">
        <title>Lysobacter sp. strain LF1 Genome sequencing and assembly.</title>
        <authorList>
            <person name="Jung Y."/>
        </authorList>
    </citation>
    <scope>NUCLEOTIDE SEQUENCE [LARGE SCALE GENOMIC DNA]</scope>
    <source>
        <strain evidence="1 2">LF1</strain>
    </source>
</reference>
<sequence>MPFKPATSRADIAPAQCAFDGLALPAAFAVYAAGAYSGRTLDYQIDQSGHEATQIDVAVDESATPVVLMLGAYEPTVWNIGWTPRTRILAVLVSGYHRQAIAGLPPSVPRLNSSYDNKGPCGYFYVSQDKLGQLNPIARGMFGRPVTRVFLAKDGFVVIGNGTTTGLVTDANQPPEQFRDREAPLAGEAGLRDAVAKGLLREARSSDLRDWQTAFDAANRRDEPPVSGATAPDRSDARLHNAFVVLRPMQLPAGLYGAHSATFIVPRGVQRPTGNPGHSRVLDYNTLTCIGATCGRE</sequence>
<protein>
    <recommendedName>
        <fullName evidence="3">DUF4331 domain-containing protein</fullName>
    </recommendedName>
</protein>
<comment type="caution">
    <text evidence="1">The sequence shown here is derived from an EMBL/GenBank/DDBJ whole genome shotgun (WGS) entry which is preliminary data.</text>
</comment>
<evidence type="ECO:0000313" key="1">
    <source>
        <dbReference type="EMBL" id="MDI9239423.1"/>
    </source>
</evidence>
<organism evidence="1 2">
    <name type="scientific">Lysobacter stagni</name>
    <dbReference type="NCBI Taxonomy" id="3045172"/>
    <lineage>
        <taxon>Bacteria</taxon>
        <taxon>Pseudomonadati</taxon>
        <taxon>Pseudomonadota</taxon>
        <taxon>Gammaproteobacteria</taxon>
        <taxon>Lysobacterales</taxon>
        <taxon>Lysobacteraceae</taxon>
        <taxon>Lysobacter</taxon>
    </lineage>
</organism>